<dbReference type="InterPro" id="IPR000182">
    <property type="entry name" value="GNAT_dom"/>
</dbReference>
<dbReference type="InterPro" id="IPR050276">
    <property type="entry name" value="MshD_Acetyltransferase"/>
</dbReference>
<protein>
    <submittedName>
        <fullName evidence="1">Uncharacterized protein</fullName>
    </submittedName>
</protein>
<dbReference type="InterPro" id="IPR016181">
    <property type="entry name" value="Acyl_CoA_acyltransferase"/>
</dbReference>
<dbReference type="Gene3D" id="3.40.630.30">
    <property type="match status" value="1"/>
</dbReference>
<dbReference type="PANTHER" id="PTHR43617">
    <property type="entry name" value="L-AMINO ACID N-ACETYLTRANSFERASE"/>
    <property type="match status" value="1"/>
</dbReference>
<proteinExistence type="predicted"/>
<dbReference type="PANTHER" id="PTHR43617:SF30">
    <property type="entry name" value="HISTONE ACETYLTRANSFERASE"/>
    <property type="match status" value="1"/>
</dbReference>
<dbReference type="STRING" id="84029.CROST_20560"/>
<accession>A0A1S8L6X3</accession>
<dbReference type="Proteomes" id="UP000190951">
    <property type="component" value="Chromosome"/>
</dbReference>
<dbReference type="KEGG" id="crw:CROST_003890"/>
<dbReference type="Pfam" id="PF00583">
    <property type="entry name" value="Acetyltransf_1"/>
    <property type="match status" value="1"/>
</dbReference>
<dbReference type="RefSeq" id="WP_077835329.1">
    <property type="nucleotide sequence ID" value="NZ_CP096983.1"/>
</dbReference>
<dbReference type="PROSITE" id="PS51186">
    <property type="entry name" value="GNAT"/>
    <property type="match status" value="1"/>
</dbReference>
<keyword evidence="2" id="KW-1185">Reference proteome</keyword>
<reference evidence="1 2" key="1">
    <citation type="submission" date="2022-04" db="EMBL/GenBank/DDBJ databases">
        <title>Genome sequence of C. roseum typestrain.</title>
        <authorList>
            <person name="Poehlein A."/>
            <person name="Schoch T."/>
            <person name="Duerre P."/>
            <person name="Daniel R."/>
        </authorList>
    </citation>
    <scope>NUCLEOTIDE SEQUENCE [LARGE SCALE GENOMIC DNA]</scope>
    <source>
        <strain evidence="1 2">DSM 7320</strain>
    </source>
</reference>
<gene>
    <name evidence="1" type="ORF">CROST_003890</name>
</gene>
<evidence type="ECO:0000313" key="2">
    <source>
        <dbReference type="Proteomes" id="UP000190951"/>
    </source>
</evidence>
<sequence length="166" mass="19521">MLIREANIKDVNDIARVHVDTWKTSYSKFIKEDYLKNRTYEWQAQKWLDRLFNNKNAKEFMYVAENDRRQVVGFASGEMNPEREKHDSILYTIYILKEYQGQGIGRKLFEVVWNRLKSGGAKDMIVWAFKENTACKFYENLGGSLVDKKEAVKGGVELDEVAYLFK</sequence>
<name>A0A1S8L6X3_9CLOT</name>
<dbReference type="EMBL" id="CP096983">
    <property type="protein sequence ID" value="URZ09696.1"/>
    <property type="molecule type" value="Genomic_DNA"/>
</dbReference>
<dbReference type="CDD" id="cd04301">
    <property type="entry name" value="NAT_SF"/>
    <property type="match status" value="1"/>
</dbReference>
<organism evidence="1 2">
    <name type="scientific">Clostridium felsineum</name>
    <dbReference type="NCBI Taxonomy" id="36839"/>
    <lineage>
        <taxon>Bacteria</taxon>
        <taxon>Bacillati</taxon>
        <taxon>Bacillota</taxon>
        <taxon>Clostridia</taxon>
        <taxon>Eubacteriales</taxon>
        <taxon>Clostridiaceae</taxon>
        <taxon>Clostridium</taxon>
    </lineage>
</organism>
<dbReference type="AlphaFoldDB" id="A0A1S8L6X3"/>
<evidence type="ECO:0000313" key="1">
    <source>
        <dbReference type="EMBL" id="URZ09696.1"/>
    </source>
</evidence>
<dbReference type="GO" id="GO:0016747">
    <property type="term" value="F:acyltransferase activity, transferring groups other than amino-acyl groups"/>
    <property type="evidence" value="ECO:0007669"/>
    <property type="project" value="InterPro"/>
</dbReference>
<dbReference type="SUPFAM" id="SSF55729">
    <property type="entry name" value="Acyl-CoA N-acyltransferases (Nat)"/>
    <property type="match status" value="1"/>
</dbReference>